<keyword evidence="3" id="KW-1185">Reference proteome</keyword>
<evidence type="ECO:0000313" key="2">
    <source>
        <dbReference type="EMBL" id="VTJ53497.1"/>
    </source>
</evidence>
<protein>
    <submittedName>
        <fullName evidence="2">Uncharacterized protein</fullName>
    </submittedName>
</protein>
<reference evidence="2" key="1">
    <citation type="submission" date="2019-04" db="EMBL/GenBank/DDBJ databases">
        <authorList>
            <person name="Alioto T."/>
            <person name="Alioto T."/>
        </authorList>
    </citation>
    <scope>NUCLEOTIDE SEQUENCE [LARGE SCALE GENOMIC DNA]</scope>
</reference>
<gene>
    <name evidence="2" type="ORF">MONAX_5E041517</name>
</gene>
<name>A0A5E4A8A6_MARMO</name>
<keyword evidence="1" id="KW-0472">Membrane</keyword>
<comment type="caution">
    <text evidence="2">The sequence shown here is derived from an EMBL/GenBank/DDBJ whole genome shotgun (WGS) entry which is preliminary data.</text>
</comment>
<organism evidence="2 3">
    <name type="scientific">Marmota monax</name>
    <name type="common">Woodchuck</name>
    <dbReference type="NCBI Taxonomy" id="9995"/>
    <lineage>
        <taxon>Eukaryota</taxon>
        <taxon>Metazoa</taxon>
        <taxon>Chordata</taxon>
        <taxon>Craniata</taxon>
        <taxon>Vertebrata</taxon>
        <taxon>Euteleostomi</taxon>
        <taxon>Mammalia</taxon>
        <taxon>Eutheria</taxon>
        <taxon>Euarchontoglires</taxon>
        <taxon>Glires</taxon>
        <taxon>Rodentia</taxon>
        <taxon>Sciuromorpha</taxon>
        <taxon>Sciuridae</taxon>
        <taxon>Xerinae</taxon>
        <taxon>Marmotini</taxon>
        <taxon>Marmota</taxon>
    </lineage>
</organism>
<evidence type="ECO:0000313" key="3">
    <source>
        <dbReference type="Proteomes" id="UP000335636"/>
    </source>
</evidence>
<keyword evidence="1" id="KW-0812">Transmembrane</keyword>
<accession>A0A5E4A8A6</accession>
<proteinExistence type="predicted"/>
<feature type="transmembrane region" description="Helical" evidence="1">
    <location>
        <begin position="48"/>
        <end position="74"/>
    </location>
</feature>
<dbReference type="EMBL" id="CABDUW010000029">
    <property type="protein sequence ID" value="VTJ53497.1"/>
    <property type="molecule type" value="Genomic_DNA"/>
</dbReference>
<dbReference type="Proteomes" id="UP000335636">
    <property type="component" value="Unassembled WGS sequence"/>
</dbReference>
<evidence type="ECO:0000256" key="1">
    <source>
        <dbReference type="SAM" id="Phobius"/>
    </source>
</evidence>
<keyword evidence="1" id="KW-1133">Transmembrane helix</keyword>
<sequence>MCDCFRDSERVLGKSFPEGEQFGHAILRRKNKKKEKEKNWARIMPRSLNLTFCVSMCVCVCVQVCMQVCAVLRIEPRTSCMPSKHSTTGLHTFPVLLFS</sequence>
<dbReference type="AlphaFoldDB" id="A0A5E4A8A6"/>